<dbReference type="InterPro" id="IPR010297">
    <property type="entry name" value="DUF900_hydrolase"/>
</dbReference>
<dbReference type="Pfam" id="PF05990">
    <property type="entry name" value="DUF900"/>
    <property type="match status" value="1"/>
</dbReference>
<feature type="region of interest" description="Disordered" evidence="1">
    <location>
        <begin position="68"/>
        <end position="89"/>
    </location>
</feature>
<comment type="caution">
    <text evidence="2">The sequence shown here is derived from an EMBL/GenBank/DDBJ whole genome shotgun (WGS) entry which is preliminary data.</text>
</comment>
<evidence type="ECO:0000313" key="3">
    <source>
        <dbReference type="Proteomes" id="UP000313645"/>
    </source>
</evidence>
<reference evidence="2 3" key="1">
    <citation type="submission" date="2019-02" db="EMBL/GenBank/DDBJ databases">
        <title>Marinobacter halodurans sp. nov., a marine bacterium isolated from sea tidal flat.</title>
        <authorList>
            <person name="Yoo Y."/>
            <person name="Lee D.W."/>
            <person name="Kim B.S."/>
            <person name="Kim J.-J."/>
        </authorList>
    </citation>
    <scope>NUCLEOTIDE SEQUENCE [LARGE SCALE GENOMIC DNA]</scope>
    <source>
        <strain evidence="2 3">YJ-S3-2</strain>
    </source>
</reference>
<proteinExistence type="predicted"/>
<sequence>MRRMAIGAGRTRQNPPHGRDGDHMIPKYQEEGLPFRPSYAPLDDHGDTPPCCMPDASIELRREDNTGQVLAPSRSGPVQNLDTGDSATPEVDKEAGVVRYEHLTPGEYEWHWRPDPLGTHLIGLDTVSDTYRFQPGQALTDTPLIEATPEGRQATAVHLPPPVLINLRDEPDKHDILTPEQLDYFKRNGNNALVFIHGYNVPHGDWGRFCSQAEGDSAPLAWTDTPSTVWQDAGALSRQTGQEVEEARLNGSGVHNWAVSMEYQLNRAAGFDGENWMDYSRIIAISWHGDTGATDFMQSEFNAMQAGRRLVPLLRQLRQAGIAINVITHSLGARVGLTALNILGTVQQTPAIDNLFLWEPAVADNALTNDPERDAHPLGMGVFDKAHKAARTIVVLHSRGDGILGKAGFEDLTRGDGVDNATGSVGGAYTKKWWTFPFFLDNGLTPPIERLYADYFPLVHYPRPKRGQIDELRDRLNRQKVESNWQRLEADILTEAERLFPECKAALANCEALPTYTLLAPLGHQAVVTKSMAQRYIRQLRALSELDWFPGQAPRPA</sequence>
<feature type="non-terminal residue" evidence="2">
    <location>
        <position position="557"/>
    </location>
</feature>
<dbReference type="SUPFAM" id="SSF53474">
    <property type="entry name" value="alpha/beta-Hydrolases"/>
    <property type="match status" value="1"/>
</dbReference>
<keyword evidence="2" id="KW-0378">Hydrolase</keyword>
<gene>
    <name evidence="2" type="ORF">EZI54_23615</name>
</gene>
<dbReference type="Proteomes" id="UP000313645">
    <property type="component" value="Unassembled WGS sequence"/>
</dbReference>
<organism evidence="2 3">
    <name type="scientific">Marinobacter halodurans</name>
    <dbReference type="NCBI Taxonomy" id="2528979"/>
    <lineage>
        <taxon>Bacteria</taxon>
        <taxon>Pseudomonadati</taxon>
        <taxon>Pseudomonadota</taxon>
        <taxon>Gammaproteobacteria</taxon>
        <taxon>Pseudomonadales</taxon>
        <taxon>Marinobacteraceae</taxon>
        <taxon>Marinobacter</taxon>
    </lineage>
</organism>
<evidence type="ECO:0000256" key="1">
    <source>
        <dbReference type="SAM" id="MobiDB-lite"/>
    </source>
</evidence>
<keyword evidence="3" id="KW-1185">Reference proteome</keyword>
<evidence type="ECO:0000313" key="2">
    <source>
        <dbReference type="EMBL" id="TBW45302.1"/>
    </source>
</evidence>
<dbReference type="GO" id="GO:0016787">
    <property type="term" value="F:hydrolase activity"/>
    <property type="evidence" value="ECO:0007669"/>
    <property type="project" value="UniProtKB-KW"/>
</dbReference>
<feature type="compositionally biased region" description="Basic and acidic residues" evidence="1">
    <location>
        <begin position="17"/>
        <end position="27"/>
    </location>
</feature>
<protein>
    <submittedName>
        <fullName evidence="2">Alpha/beta hydrolase</fullName>
    </submittedName>
</protein>
<dbReference type="InterPro" id="IPR029058">
    <property type="entry name" value="AB_hydrolase_fold"/>
</dbReference>
<name>A0ABY1ZHA3_9GAMM</name>
<feature type="compositionally biased region" description="Polar residues" evidence="1">
    <location>
        <begin position="76"/>
        <end position="86"/>
    </location>
</feature>
<accession>A0ABY1ZHA3</accession>
<feature type="region of interest" description="Disordered" evidence="1">
    <location>
        <begin position="1"/>
        <end position="27"/>
    </location>
</feature>
<dbReference type="EMBL" id="SJDL01000112">
    <property type="protein sequence ID" value="TBW45302.1"/>
    <property type="molecule type" value="Genomic_DNA"/>
</dbReference>